<dbReference type="Proteomes" id="UP000663193">
    <property type="component" value="Chromosome 1"/>
</dbReference>
<protein>
    <submittedName>
        <fullName evidence="2">Uncharacterized protein</fullName>
    </submittedName>
</protein>
<feature type="region of interest" description="Disordered" evidence="1">
    <location>
        <begin position="1"/>
        <end position="21"/>
    </location>
</feature>
<name>A0A7U2EPM5_PHANO</name>
<evidence type="ECO:0000313" key="2">
    <source>
        <dbReference type="EMBL" id="QRC90683.1"/>
    </source>
</evidence>
<sequence length="257" mass="29073">MARQNKNNKKKNLSATVASSARERWIEWQRAELDITQIVREGASEEEMARTVFEPGEMIVAEAKHAAGLGAAIGKRTLTEKKGKQRANVTEQTDEPTVPTERSEEPQAESLPEQRSILTGCPPTSNAGPSIEPIAYRVPPVRRPPPNIRVRCKWPEQACKPHSIAEVQKMINRIYTYSSQMKGVQSWGALEPDKWLPMLQSICTGAEEYAENETATMEADLKFYRSLFPAEQAAALRWPMRKKGHHHRHQLRNILVK</sequence>
<keyword evidence="3" id="KW-1185">Reference proteome</keyword>
<organism evidence="2 3">
    <name type="scientific">Phaeosphaeria nodorum (strain SN15 / ATCC MYA-4574 / FGSC 10173)</name>
    <name type="common">Glume blotch fungus</name>
    <name type="synonym">Parastagonospora nodorum</name>
    <dbReference type="NCBI Taxonomy" id="321614"/>
    <lineage>
        <taxon>Eukaryota</taxon>
        <taxon>Fungi</taxon>
        <taxon>Dikarya</taxon>
        <taxon>Ascomycota</taxon>
        <taxon>Pezizomycotina</taxon>
        <taxon>Dothideomycetes</taxon>
        <taxon>Pleosporomycetidae</taxon>
        <taxon>Pleosporales</taxon>
        <taxon>Pleosporineae</taxon>
        <taxon>Phaeosphaeriaceae</taxon>
        <taxon>Parastagonospora</taxon>
    </lineage>
</organism>
<dbReference type="EMBL" id="CP069023">
    <property type="protein sequence ID" value="QRC90683.1"/>
    <property type="molecule type" value="Genomic_DNA"/>
</dbReference>
<evidence type="ECO:0000256" key="1">
    <source>
        <dbReference type="SAM" id="MobiDB-lite"/>
    </source>
</evidence>
<feature type="region of interest" description="Disordered" evidence="1">
    <location>
        <begin position="78"/>
        <end position="113"/>
    </location>
</feature>
<reference evidence="3" key="1">
    <citation type="journal article" date="2021" name="BMC Genomics">
        <title>Chromosome-level genome assembly and manually-curated proteome of model necrotroph Parastagonospora nodorum Sn15 reveals a genome-wide trove of candidate effector homologs, and redundancy of virulence-related functions within an accessory chromosome.</title>
        <authorList>
            <person name="Bertazzoni S."/>
            <person name="Jones D.A.B."/>
            <person name="Phan H.T."/>
            <person name="Tan K.-C."/>
            <person name="Hane J.K."/>
        </authorList>
    </citation>
    <scope>NUCLEOTIDE SEQUENCE [LARGE SCALE GENOMIC DNA]</scope>
    <source>
        <strain evidence="3">SN15 / ATCC MYA-4574 / FGSC 10173)</strain>
    </source>
</reference>
<feature type="compositionally biased region" description="Basic residues" evidence="1">
    <location>
        <begin position="1"/>
        <end position="12"/>
    </location>
</feature>
<proteinExistence type="predicted"/>
<dbReference type="AlphaFoldDB" id="A0A7U2EPM5"/>
<dbReference type="VEuPathDB" id="FungiDB:JI435_002060"/>
<dbReference type="RefSeq" id="XP_001790899.1">
    <property type="nucleotide sequence ID" value="XM_001790847.1"/>
</dbReference>
<evidence type="ECO:0000313" key="3">
    <source>
        <dbReference type="Proteomes" id="UP000663193"/>
    </source>
</evidence>
<dbReference type="KEGG" id="pno:SNOG_00206"/>
<gene>
    <name evidence="2" type="ORF">JI435_002060</name>
</gene>
<accession>A0A7U2EPM5</accession>